<dbReference type="InterPro" id="IPR029058">
    <property type="entry name" value="AB_hydrolase_fold"/>
</dbReference>
<evidence type="ECO:0000259" key="3">
    <source>
        <dbReference type="Pfam" id="PF03959"/>
    </source>
</evidence>
<evidence type="ECO:0000313" key="5">
    <source>
        <dbReference type="Proteomes" id="UP001310594"/>
    </source>
</evidence>
<accession>A0AAN7W4U3</accession>
<dbReference type="EMBL" id="JAVRQU010000008">
    <property type="protein sequence ID" value="KAK5700050.1"/>
    <property type="molecule type" value="Genomic_DNA"/>
</dbReference>
<dbReference type="AlphaFoldDB" id="A0AAN7W4U3"/>
<keyword evidence="2" id="KW-0378">Hydrolase</keyword>
<comment type="caution">
    <text evidence="4">The sequence shown here is derived from an EMBL/GenBank/DDBJ whole genome shotgun (WGS) entry which is preliminary data.</text>
</comment>
<reference evidence="4" key="1">
    <citation type="submission" date="2023-08" db="EMBL/GenBank/DDBJ databases">
        <title>Black Yeasts Isolated from many extreme environments.</title>
        <authorList>
            <person name="Coleine C."/>
            <person name="Stajich J.E."/>
            <person name="Selbmann L."/>
        </authorList>
    </citation>
    <scope>NUCLEOTIDE SEQUENCE</scope>
    <source>
        <strain evidence="4">CCFEE 5810</strain>
    </source>
</reference>
<dbReference type="GO" id="GO:0005634">
    <property type="term" value="C:nucleus"/>
    <property type="evidence" value="ECO:0007669"/>
    <property type="project" value="TreeGrafter"/>
</dbReference>
<dbReference type="Gene3D" id="3.40.50.1820">
    <property type="entry name" value="alpha/beta hydrolase"/>
    <property type="match status" value="1"/>
</dbReference>
<protein>
    <recommendedName>
        <fullName evidence="3">Serine hydrolase domain-containing protein</fullName>
    </recommendedName>
</protein>
<evidence type="ECO:0000313" key="4">
    <source>
        <dbReference type="EMBL" id="KAK5700050.1"/>
    </source>
</evidence>
<dbReference type="GO" id="GO:0044550">
    <property type="term" value="P:secondary metabolite biosynthetic process"/>
    <property type="evidence" value="ECO:0007669"/>
    <property type="project" value="TreeGrafter"/>
</dbReference>
<name>A0AAN7W4U3_9PEZI</name>
<sequence length="279" mass="30434">MAKVIATTASYDHAYNTQTLHLPRVLAFHGGGTNPQIFKLQCRALTKALQTSFRFVYVRAPYTSQPGPDVQTHFADKAPFLAWLRWSYKDGAKMPMPGEAVDSINRNIKAAMDLDDARGATGDWVGLLGFSQGAKLAASLLYTQQYCLRVLGRETLPHLPCFGFAVLIAGRSPLIWLDAESKVPRGLIDAGTLSRAVPTDLEPVPRDERLVVPTLHVHGLEDPGLELHREMLGGCCGEASVEVMEWEGAHQVPIKSVDVAALAQAILSLARRSGRVEVL</sequence>
<dbReference type="InterPro" id="IPR050593">
    <property type="entry name" value="LovG"/>
</dbReference>
<proteinExistence type="inferred from homology"/>
<evidence type="ECO:0000256" key="2">
    <source>
        <dbReference type="ARBA" id="ARBA00022801"/>
    </source>
</evidence>
<dbReference type="InterPro" id="IPR005645">
    <property type="entry name" value="FSH-like_dom"/>
</dbReference>
<evidence type="ECO:0000256" key="1">
    <source>
        <dbReference type="ARBA" id="ARBA00005863"/>
    </source>
</evidence>
<dbReference type="PANTHER" id="PTHR48070">
    <property type="entry name" value="ESTERASE OVCA2"/>
    <property type="match status" value="1"/>
</dbReference>
<comment type="similarity">
    <text evidence="1">Belongs to the LovG family.</text>
</comment>
<dbReference type="PANTHER" id="PTHR48070:SF3">
    <property type="entry name" value="ESTERASE DBAE-RELATED"/>
    <property type="match status" value="1"/>
</dbReference>
<organism evidence="4 5">
    <name type="scientific">Elasticomyces elasticus</name>
    <dbReference type="NCBI Taxonomy" id="574655"/>
    <lineage>
        <taxon>Eukaryota</taxon>
        <taxon>Fungi</taxon>
        <taxon>Dikarya</taxon>
        <taxon>Ascomycota</taxon>
        <taxon>Pezizomycotina</taxon>
        <taxon>Dothideomycetes</taxon>
        <taxon>Dothideomycetidae</taxon>
        <taxon>Mycosphaerellales</taxon>
        <taxon>Teratosphaeriaceae</taxon>
        <taxon>Elasticomyces</taxon>
    </lineage>
</organism>
<dbReference type="Pfam" id="PF03959">
    <property type="entry name" value="FSH1"/>
    <property type="match status" value="1"/>
</dbReference>
<gene>
    <name evidence="4" type="ORF">LTR97_006184</name>
</gene>
<dbReference type="GO" id="GO:0005737">
    <property type="term" value="C:cytoplasm"/>
    <property type="evidence" value="ECO:0007669"/>
    <property type="project" value="TreeGrafter"/>
</dbReference>
<dbReference type="Proteomes" id="UP001310594">
    <property type="component" value="Unassembled WGS sequence"/>
</dbReference>
<dbReference type="SUPFAM" id="SSF53474">
    <property type="entry name" value="alpha/beta-Hydrolases"/>
    <property type="match status" value="1"/>
</dbReference>
<dbReference type="GO" id="GO:0016787">
    <property type="term" value="F:hydrolase activity"/>
    <property type="evidence" value="ECO:0007669"/>
    <property type="project" value="UniProtKB-KW"/>
</dbReference>
<feature type="domain" description="Serine hydrolase" evidence="3">
    <location>
        <begin position="23"/>
        <end position="258"/>
    </location>
</feature>